<reference evidence="2 3" key="1">
    <citation type="journal article" date="2015" name="Genome Announc.">
        <title>Expanding the biotechnology potential of lactobacilli through comparative genomics of 213 strains and associated genera.</title>
        <authorList>
            <person name="Sun Z."/>
            <person name="Harris H.M."/>
            <person name="McCann A."/>
            <person name="Guo C."/>
            <person name="Argimon S."/>
            <person name="Zhang W."/>
            <person name="Yang X."/>
            <person name="Jeffery I.B."/>
            <person name="Cooney J.C."/>
            <person name="Kagawa T.F."/>
            <person name="Liu W."/>
            <person name="Song Y."/>
            <person name="Salvetti E."/>
            <person name="Wrobel A."/>
            <person name="Rasinkangas P."/>
            <person name="Parkhill J."/>
            <person name="Rea M.C."/>
            <person name="O'Sullivan O."/>
            <person name="Ritari J."/>
            <person name="Douillard F.P."/>
            <person name="Paul Ross R."/>
            <person name="Yang R."/>
            <person name="Briner A.E."/>
            <person name="Felis G.E."/>
            <person name="de Vos W.M."/>
            <person name="Barrangou R."/>
            <person name="Klaenhammer T.R."/>
            <person name="Caufield P.W."/>
            <person name="Cui Y."/>
            <person name="Zhang H."/>
            <person name="O'Toole P.W."/>
        </authorList>
    </citation>
    <scope>NUCLEOTIDE SEQUENCE [LARGE SCALE GENOMIC DNA]</scope>
    <source>
        <strain evidence="2 3">DSM 20410</strain>
    </source>
</reference>
<proteinExistence type="predicted"/>
<feature type="compositionally biased region" description="Polar residues" evidence="1">
    <location>
        <begin position="49"/>
        <end position="60"/>
    </location>
</feature>
<evidence type="ECO:0000313" key="3">
    <source>
        <dbReference type="Proteomes" id="UP000051992"/>
    </source>
</evidence>
<sequence>MSKNVKSFVALVILILLVGASFSLGGFIGYSKTNESNHSSSSNQRSSQKIETSKTNTNAPSSSTSQVDVKSSSPKSSKTEAKYTVTVPQLTEKLRALARENDLAGSNASTLAVKRNAGNSYTLIGSDNDHTSLLTAYPNPDGSFTVNDPKHTVIK</sequence>
<accession>A0A0R2H9U4</accession>
<feature type="region of interest" description="Disordered" evidence="1">
    <location>
        <begin position="34"/>
        <end position="84"/>
    </location>
</feature>
<evidence type="ECO:0000313" key="2">
    <source>
        <dbReference type="EMBL" id="KRN46586.1"/>
    </source>
</evidence>
<feature type="compositionally biased region" description="Low complexity" evidence="1">
    <location>
        <begin position="34"/>
        <end position="47"/>
    </location>
</feature>
<comment type="caution">
    <text evidence="2">The sequence shown here is derived from an EMBL/GenBank/DDBJ whole genome shotgun (WGS) entry which is preliminary data.</text>
</comment>
<dbReference type="AlphaFoldDB" id="A0A0R2H9U4"/>
<dbReference type="RefSeq" id="WP_057745574.1">
    <property type="nucleotide sequence ID" value="NZ_BJLU01000002.1"/>
</dbReference>
<feature type="compositionally biased region" description="Low complexity" evidence="1">
    <location>
        <begin position="61"/>
        <end position="76"/>
    </location>
</feature>
<organism evidence="2 3">
    <name type="scientific">Weissella viridescens</name>
    <name type="common">Lactobacillus viridescens</name>
    <dbReference type="NCBI Taxonomy" id="1629"/>
    <lineage>
        <taxon>Bacteria</taxon>
        <taxon>Bacillati</taxon>
        <taxon>Bacillota</taxon>
        <taxon>Bacilli</taxon>
        <taxon>Lactobacillales</taxon>
        <taxon>Lactobacillaceae</taxon>
        <taxon>Weissella</taxon>
    </lineage>
</organism>
<protein>
    <submittedName>
        <fullName evidence="2">Uncharacterized protein</fullName>
    </submittedName>
</protein>
<gene>
    <name evidence="2" type="ORF">IV50_GL000867</name>
</gene>
<dbReference type="PATRIC" id="fig|1629.5.peg.875"/>
<dbReference type="Proteomes" id="UP000051992">
    <property type="component" value="Unassembled WGS sequence"/>
</dbReference>
<keyword evidence="3" id="KW-1185">Reference proteome</keyword>
<dbReference type="EMBL" id="JQBM01000002">
    <property type="protein sequence ID" value="KRN46586.1"/>
    <property type="molecule type" value="Genomic_DNA"/>
</dbReference>
<name>A0A0R2H9U4_WEIVI</name>
<dbReference type="OrthoDB" id="9961682at2"/>
<evidence type="ECO:0000256" key="1">
    <source>
        <dbReference type="SAM" id="MobiDB-lite"/>
    </source>
</evidence>